<evidence type="ECO:0000256" key="2">
    <source>
        <dbReference type="ARBA" id="ARBA00022603"/>
    </source>
</evidence>
<reference evidence="6" key="1">
    <citation type="submission" date="2017-09" db="EMBL/GenBank/DDBJ databases">
        <title>Depth-based differentiation of microbial function through sediment-hosted aquifers and enrichment of novel symbionts in the deep terrestrial subsurface.</title>
        <authorList>
            <person name="Probst A.J."/>
            <person name="Ladd B."/>
            <person name="Jarett J.K."/>
            <person name="Geller-Mcgrath D.E."/>
            <person name="Sieber C.M.K."/>
            <person name="Emerson J.B."/>
            <person name="Anantharaman K."/>
            <person name="Thomas B.C."/>
            <person name="Malmstrom R."/>
            <person name="Stieglmeier M."/>
            <person name="Klingl A."/>
            <person name="Woyke T."/>
            <person name="Ryan C.M."/>
            <person name="Banfield J.F."/>
        </authorList>
    </citation>
    <scope>NUCLEOTIDE SEQUENCE [LARGE SCALE GENOMIC DNA]</scope>
</reference>
<organism evidence="5 6">
    <name type="scientific">Candidatus Nealsonbacteria bacterium CG08_land_8_20_14_0_20_43_11</name>
    <dbReference type="NCBI Taxonomy" id="1974706"/>
    <lineage>
        <taxon>Bacteria</taxon>
        <taxon>Candidatus Nealsoniibacteriota</taxon>
    </lineage>
</organism>
<protein>
    <submittedName>
        <fullName evidence="5">SAM-dependent methyltransferase</fullName>
    </submittedName>
</protein>
<dbReference type="EMBL" id="PEYE01000010">
    <property type="protein sequence ID" value="PIS39024.1"/>
    <property type="molecule type" value="Genomic_DNA"/>
</dbReference>
<dbReference type="Pfam" id="PF08241">
    <property type="entry name" value="Methyltransf_11"/>
    <property type="match status" value="1"/>
</dbReference>
<dbReference type="CDD" id="cd02440">
    <property type="entry name" value="AdoMet_MTases"/>
    <property type="match status" value="1"/>
</dbReference>
<comment type="similarity">
    <text evidence="1">Belongs to the methyltransferase superfamily.</text>
</comment>
<dbReference type="AlphaFoldDB" id="A0A2M6T1G9"/>
<dbReference type="PANTHER" id="PTHR44942:SF4">
    <property type="entry name" value="METHYLTRANSFERASE TYPE 11 DOMAIN-CONTAINING PROTEIN"/>
    <property type="match status" value="1"/>
</dbReference>
<proteinExistence type="inferred from homology"/>
<accession>A0A2M6T1G9</accession>
<dbReference type="PANTHER" id="PTHR44942">
    <property type="entry name" value="METHYLTRANSF_11 DOMAIN-CONTAINING PROTEIN"/>
    <property type="match status" value="1"/>
</dbReference>
<evidence type="ECO:0000256" key="3">
    <source>
        <dbReference type="ARBA" id="ARBA00022679"/>
    </source>
</evidence>
<evidence type="ECO:0000259" key="4">
    <source>
        <dbReference type="Pfam" id="PF08241"/>
    </source>
</evidence>
<dbReference type="InterPro" id="IPR013216">
    <property type="entry name" value="Methyltransf_11"/>
</dbReference>
<name>A0A2M6T1G9_9BACT</name>
<evidence type="ECO:0000313" key="5">
    <source>
        <dbReference type="EMBL" id="PIS39024.1"/>
    </source>
</evidence>
<dbReference type="InterPro" id="IPR051052">
    <property type="entry name" value="Diverse_substrate_MTase"/>
</dbReference>
<evidence type="ECO:0000256" key="1">
    <source>
        <dbReference type="ARBA" id="ARBA00008361"/>
    </source>
</evidence>
<gene>
    <name evidence="5" type="ORF">COT34_00455</name>
</gene>
<dbReference type="GO" id="GO:0032259">
    <property type="term" value="P:methylation"/>
    <property type="evidence" value="ECO:0007669"/>
    <property type="project" value="UniProtKB-KW"/>
</dbReference>
<keyword evidence="2 5" id="KW-0489">Methyltransferase</keyword>
<dbReference type="InterPro" id="IPR029063">
    <property type="entry name" value="SAM-dependent_MTases_sf"/>
</dbReference>
<feature type="domain" description="Methyltransferase type 11" evidence="4">
    <location>
        <begin position="46"/>
        <end position="139"/>
    </location>
</feature>
<evidence type="ECO:0000313" key="6">
    <source>
        <dbReference type="Proteomes" id="UP000229390"/>
    </source>
</evidence>
<sequence length="263" mass="29956">MNKDINLRTAFNSEAELYHAIRPCYPQVLFDTLVKTTHLQDKARLLEIGLGTGQATMPFAERGYIITAIELGLDLAGVARDVLKKYKNVEIITGAFEDVELPSESFDLIYAATAFHWIKPEVRFTKSHKLLKPIGHLAIIHTNHVSDKAGDRFFNASQPIYDKYTPKNKDDEKFRLPHTADLKPSEVDENFFEPLFFKAFPMVIRYTADEYVKLLSTYSPTISMAPEMRIKFLQGISDLINQQFGGSIMKHYSMTLSIAKKKS</sequence>
<dbReference type="Proteomes" id="UP000229390">
    <property type="component" value="Unassembled WGS sequence"/>
</dbReference>
<dbReference type="SUPFAM" id="SSF53335">
    <property type="entry name" value="S-adenosyl-L-methionine-dependent methyltransferases"/>
    <property type="match status" value="1"/>
</dbReference>
<dbReference type="Gene3D" id="3.40.50.150">
    <property type="entry name" value="Vaccinia Virus protein VP39"/>
    <property type="match status" value="1"/>
</dbReference>
<keyword evidence="3 5" id="KW-0808">Transferase</keyword>
<dbReference type="GO" id="GO:0008757">
    <property type="term" value="F:S-adenosylmethionine-dependent methyltransferase activity"/>
    <property type="evidence" value="ECO:0007669"/>
    <property type="project" value="InterPro"/>
</dbReference>
<comment type="caution">
    <text evidence="5">The sequence shown here is derived from an EMBL/GenBank/DDBJ whole genome shotgun (WGS) entry which is preliminary data.</text>
</comment>